<dbReference type="InterPro" id="IPR035914">
    <property type="entry name" value="Sperma_CUB_dom_sf"/>
</dbReference>
<dbReference type="PROSITE" id="PS50835">
    <property type="entry name" value="IG_LIKE"/>
    <property type="match status" value="2"/>
</dbReference>
<keyword evidence="2" id="KW-0245">EGF-like domain</keyword>
<dbReference type="PANTHER" id="PTHR45813">
    <property type="entry name" value="IG-LIKE DOMAIN-CONTAINING PROTEIN"/>
    <property type="match status" value="1"/>
</dbReference>
<dbReference type="Proteomes" id="UP000694941">
    <property type="component" value="Unplaced"/>
</dbReference>
<evidence type="ECO:0000259" key="3">
    <source>
        <dbReference type="PROSITE" id="PS01180"/>
    </source>
</evidence>
<dbReference type="Gene3D" id="2.60.40.10">
    <property type="entry name" value="Immunoglobulins"/>
    <property type="match status" value="2"/>
</dbReference>
<feature type="domain" description="G-protein coupled receptors family 2 profile 1" evidence="5">
    <location>
        <begin position="672"/>
        <end position="728"/>
    </location>
</feature>
<evidence type="ECO:0000259" key="4">
    <source>
        <dbReference type="PROSITE" id="PS50026"/>
    </source>
</evidence>
<feature type="disulfide bond" evidence="2">
    <location>
        <begin position="247"/>
        <end position="256"/>
    </location>
</feature>
<dbReference type="Gene3D" id="2.60.120.290">
    <property type="entry name" value="Spermadhesin, CUB domain"/>
    <property type="match status" value="1"/>
</dbReference>
<comment type="caution">
    <text evidence="2">Lacks conserved residue(s) required for the propagation of feature annotation.</text>
</comment>
<dbReference type="Pfam" id="PF13895">
    <property type="entry name" value="Ig_2"/>
    <property type="match status" value="1"/>
</dbReference>
<dbReference type="SMART" id="SM00008">
    <property type="entry name" value="HormR"/>
    <property type="match status" value="1"/>
</dbReference>
<dbReference type="InterPro" id="IPR007110">
    <property type="entry name" value="Ig-like_dom"/>
</dbReference>
<proteinExistence type="predicted"/>
<dbReference type="Gene3D" id="4.10.1240.10">
    <property type="entry name" value="GPCR, family 2, extracellular hormone receptor domain"/>
    <property type="match status" value="1"/>
</dbReference>
<dbReference type="PROSITE" id="PS00022">
    <property type="entry name" value="EGF_1"/>
    <property type="match status" value="2"/>
</dbReference>
<evidence type="ECO:0000259" key="6">
    <source>
        <dbReference type="PROSITE" id="PS50835"/>
    </source>
</evidence>
<protein>
    <submittedName>
        <fullName evidence="8">Uncharacterized protein LOC106471897</fullName>
    </submittedName>
</protein>
<dbReference type="RefSeq" id="XP_022256214.1">
    <property type="nucleotide sequence ID" value="XM_022400506.1"/>
</dbReference>
<dbReference type="InterPro" id="IPR051587">
    <property type="entry name" value="Adhesion_GPCR"/>
</dbReference>
<dbReference type="CDD" id="cd00041">
    <property type="entry name" value="CUB"/>
    <property type="match status" value="1"/>
</dbReference>
<dbReference type="GeneID" id="106471897"/>
<dbReference type="InterPro" id="IPR013783">
    <property type="entry name" value="Ig-like_fold"/>
</dbReference>
<feature type="domain" description="Ig-like" evidence="6">
    <location>
        <begin position="465"/>
        <end position="564"/>
    </location>
</feature>
<gene>
    <name evidence="8" type="primary">LOC106471897</name>
</gene>
<dbReference type="SUPFAM" id="SSF57184">
    <property type="entry name" value="Growth factor receptor domain"/>
    <property type="match status" value="1"/>
</dbReference>
<organism evidence="7 8">
    <name type="scientific">Limulus polyphemus</name>
    <name type="common">Atlantic horseshoe crab</name>
    <dbReference type="NCBI Taxonomy" id="6850"/>
    <lineage>
        <taxon>Eukaryota</taxon>
        <taxon>Metazoa</taxon>
        <taxon>Ecdysozoa</taxon>
        <taxon>Arthropoda</taxon>
        <taxon>Chelicerata</taxon>
        <taxon>Merostomata</taxon>
        <taxon>Xiphosura</taxon>
        <taxon>Limulidae</taxon>
        <taxon>Limulus</taxon>
    </lineage>
</organism>
<dbReference type="InterPro" id="IPR000859">
    <property type="entry name" value="CUB_dom"/>
</dbReference>
<dbReference type="InterPro" id="IPR036445">
    <property type="entry name" value="GPCR_2_extracell_dom_sf"/>
</dbReference>
<dbReference type="InterPro" id="IPR000742">
    <property type="entry name" value="EGF"/>
</dbReference>
<feature type="domain" description="EGF-like" evidence="4">
    <location>
        <begin position="258"/>
        <end position="300"/>
    </location>
</feature>
<accession>A0ABM1TK08</accession>
<dbReference type="SMART" id="SM00042">
    <property type="entry name" value="CUB"/>
    <property type="match status" value="1"/>
</dbReference>
<dbReference type="Gene3D" id="2.10.25.10">
    <property type="entry name" value="Laminin"/>
    <property type="match status" value="3"/>
</dbReference>
<evidence type="ECO:0000313" key="8">
    <source>
        <dbReference type="RefSeq" id="XP_022256214.1"/>
    </source>
</evidence>
<dbReference type="SMART" id="SM00409">
    <property type="entry name" value="IG"/>
    <property type="match status" value="2"/>
</dbReference>
<dbReference type="PROSITE" id="PS01180">
    <property type="entry name" value="CUB"/>
    <property type="match status" value="1"/>
</dbReference>
<dbReference type="InterPro" id="IPR001879">
    <property type="entry name" value="GPCR_2_extracellular_dom"/>
</dbReference>
<dbReference type="InterPro" id="IPR013098">
    <property type="entry name" value="Ig_I-set"/>
</dbReference>
<dbReference type="SMART" id="SM00181">
    <property type="entry name" value="EGF"/>
    <property type="match status" value="3"/>
</dbReference>
<dbReference type="Pfam" id="PF00431">
    <property type="entry name" value="CUB"/>
    <property type="match status" value="1"/>
</dbReference>
<dbReference type="PANTHER" id="PTHR45813:SF8">
    <property type="entry name" value="IG-LIKE DOMAIN-CONTAINING PROTEIN"/>
    <property type="match status" value="1"/>
</dbReference>
<feature type="domain" description="Ig-like" evidence="6">
    <location>
        <begin position="573"/>
        <end position="661"/>
    </location>
</feature>
<dbReference type="PROSITE" id="PS50026">
    <property type="entry name" value="EGF_3"/>
    <property type="match status" value="2"/>
</dbReference>
<feature type="domain" description="CUB" evidence="3">
    <location>
        <begin position="90"/>
        <end position="212"/>
    </location>
</feature>
<evidence type="ECO:0000313" key="7">
    <source>
        <dbReference type="Proteomes" id="UP000694941"/>
    </source>
</evidence>
<feature type="domain" description="EGF-like" evidence="4">
    <location>
        <begin position="219"/>
        <end position="257"/>
    </location>
</feature>
<keyword evidence="7" id="KW-1185">Reference proteome</keyword>
<dbReference type="InterPro" id="IPR009030">
    <property type="entry name" value="Growth_fac_rcpt_cys_sf"/>
</dbReference>
<dbReference type="SUPFAM" id="SSF57196">
    <property type="entry name" value="EGF/Laminin"/>
    <property type="match status" value="1"/>
</dbReference>
<dbReference type="InterPro" id="IPR003599">
    <property type="entry name" value="Ig_sub"/>
</dbReference>
<feature type="disulfide bond" evidence="2">
    <location>
        <begin position="290"/>
        <end position="299"/>
    </location>
</feature>
<dbReference type="PROSITE" id="PS50227">
    <property type="entry name" value="G_PROTEIN_RECEP_F2_3"/>
    <property type="match status" value="1"/>
</dbReference>
<dbReference type="InterPro" id="IPR036179">
    <property type="entry name" value="Ig-like_dom_sf"/>
</dbReference>
<evidence type="ECO:0000256" key="1">
    <source>
        <dbReference type="ARBA" id="ARBA00023157"/>
    </source>
</evidence>
<keyword evidence="1 2" id="KW-1015">Disulfide bond</keyword>
<evidence type="ECO:0000256" key="2">
    <source>
        <dbReference type="PROSITE-ProRule" id="PRU00076"/>
    </source>
</evidence>
<dbReference type="SUPFAM" id="SSF49854">
    <property type="entry name" value="Spermadhesin, CUB domain"/>
    <property type="match status" value="1"/>
</dbReference>
<feature type="disulfide bond" evidence="2">
    <location>
        <begin position="228"/>
        <end position="245"/>
    </location>
</feature>
<dbReference type="SUPFAM" id="SSF48726">
    <property type="entry name" value="Immunoglobulin"/>
    <property type="match status" value="2"/>
</dbReference>
<sequence length="938" mass="107040">MQQKTRVMSRQGPLPLSRVMSRQVPLPLSRVMSRQVPLPLSRVMSRQVPLPLSKWDLRFETGLLLRLFALLCSVITVTTLNSQENEFQGCDHWLTAPSGVISTPNFPKPYPIPIKCQWVIEAPQGKGIAIYFTQFYMREGVRISEYDYYDNSITLSKMDSGIVSSDAEPTLYIGLKSFLVLDFNVEERDNVHMRVMDFFLDVYGFNITYEIIDKQEKRRKDRCIQNHCSFNGVCHASINYRKYTCKCFEPYYGDECEYSPMCGPSSNDSMCSNGGNCRHYIGSRARKCECPKGYFGVLCERKKHSADNNNKGLKLRECQEIGCSYSCKKTPSGTYVCTCPPEHRLEYDFKSCVKKEKIRYVISFKLLSLESDISSPNLELLSAVKAGEVKLRLQNALLSLLQSNLSKVENLTVLEFKHGPVVQFHFFGEKDESQKVKTLMDKTVRNGQINRYKLEKNYFRFEMEPSLNIQILKTSEKLPITVGSQLTLECIITGSSRMKVTWFKDGFPVNKNTSHQRMWTVVVPKNSQDQFTHLLGFDRIDALDTGVFTCEVMDWGMIKRKSIQIYVKAPPQPKLTPLTATVQEGDRMELHCLLQEDASEKFGYTWLKNGEILNPSKEPEFVEDLFRTGSRMVIESMKYSATYTCIVTSTAGRTSKDSVITVLKPNQYIPVCPEEQLNGLIWNLTVSNSQFIHHCPKGFKGIATRYCTSRQNTAEWEDPDFSGCLSSLFIEMKNKFRTLEIGYVQNNLSSILTELKQYLLSRAGSMYSGEGEPVIDLLSDIHVFLQKQLNYDSHGEDSLELILDAASIILSHPHLIRKQSKLTKIHQLILDLGLMRGSIIPAGETHIFHRDTLVLEVKRVTGGGVHVISFLGIPVMESNLKKQNTRKSKWLKDKLNLTFDTQYLIPGFEQLNDSITIAAVFYKNISIFLPARVLARKK</sequence>
<dbReference type="Pfam" id="PF07679">
    <property type="entry name" value="I-set"/>
    <property type="match status" value="1"/>
</dbReference>
<reference evidence="8" key="1">
    <citation type="submission" date="2025-08" db="UniProtKB">
        <authorList>
            <consortium name="RefSeq"/>
        </authorList>
    </citation>
    <scope>IDENTIFICATION</scope>
    <source>
        <tissue evidence="8">Muscle</tissue>
    </source>
</reference>
<name>A0ABM1TK08_LIMPO</name>
<feature type="disulfide bond" evidence="2">
    <location>
        <begin position="271"/>
        <end position="288"/>
    </location>
</feature>
<dbReference type="PROSITE" id="PS01186">
    <property type="entry name" value="EGF_2"/>
    <property type="match status" value="2"/>
</dbReference>
<evidence type="ECO:0000259" key="5">
    <source>
        <dbReference type="PROSITE" id="PS50227"/>
    </source>
</evidence>